<proteinExistence type="predicted"/>
<organism evidence="2 3">
    <name type="scientific">Euplotes crassus</name>
    <dbReference type="NCBI Taxonomy" id="5936"/>
    <lineage>
        <taxon>Eukaryota</taxon>
        <taxon>Sar</taxon>
        <taxon>Alveolata</taxon>
        <taxon>Ciliophora</taxon>
        <taxon>Intramacronucleata</taxon>
        <taxon>Spirotrichea</taxon>
        <taxon>Hypotrichia</taxon>
        <taxon>Euplotida</taxon>
        <taxon>Euplotidae</taxon>
        <taxon>Moneuplotes</taxon>
    </lineage>
</organism>
<dbReference type="Proteomes" id="UP001295684">
    <property type="component" value="Unassembled WGS sequence"/>
</dbReference>
<evidence type="ECO:0000256" key="1">
    <source>
        <dbReference type="SAM" id="MobiDB-lite"/>
    </source>
</evidence>
<evidence type="ECO:0000313" key="3">
    <source>
        <dbReference type="Proteomes" id="UP001295684"/>
    </source>
</evidence>
<reference evidence="2" key="1">
    <citation type="submission" date="2023-07" db="EMBL/GenBank/DDBJ databases">
        <authorList>
            <consortium name="AG Swart"/>
            <person name="Singh M."/>
            <person name="Singh A."/>
            <person name="Seah K."/>
            <person name="Emmerich C."/>
        </authorList>
    </citation>
    <scope>NUCLEOTIDE SEQUENCE</scope>
    <source>
        <strain evidence="2">DP1</strain>
    </source>
</reference>
<gene>
    <name evidence="2" type="ORF">ECRASSUSDP1_LOCUS7627</name>
</gene>
<dbReference type="AlphaFoldDB" id="A0AAD1X7T6"/>
<protein>
    <submittedName>
        <fullName evidence="2">Uncharacterized protein</fullName>
    </submittedName>
</protein>
<evidence type="ECO:0000313" key="2">
    <source>
        <dbReference type="EMBL" id="CAI2366354.1"/>
    </source>
</evidence>
<sequence>MAQSIYPPNNKYDTLFSRSGKSKIYTTLRQLASSEPETIQKPQENPNYVEEMRQKMGLWHNSGNEGREQTLDSFMEANKTLNPESKLETIFTKESPNKISDLRAGCKDFKYQESAWQVNKKNLTSSFSSEPREAEFQRHLKQLNPSMPGKYNLKFNSTEKRVQGVSFSKIGAKIHKRLNSSTLNSPICGRIIRALNSGQSRGKTMDHNSSHKFSPHVSQGTVEEKGHSSKSQMSHKRREISTKTTARNVLYNKASTTDKLSRQKKEYHLIISNTDRFIDVSGIPEIKAGNKGFIHFDRMSTKQYISPKYAASELKHSNPKFNKLDIKEVNRKVPVYEIKKGKNRDPYYNKLWQKLDPGLKNQADYDISKSFQMNSKKVSSPRFNKMMERSNVNSIYYRTDDVRDDVDNDRLQKGINAVTHKSSGAYINWDKQKKRDSLLYTQTEAFKNIQNENTRYELIQQMLKEL</sequence>
<accession>A0AAD1X7T6</accession>
<feature type="region of interest" description="Disordered" evidence="1">
    <location>
        <begin position="200"/>
        <end position="240"/>
    </location>
</feature>
<name>A0AAD1X7T6_EUPCR</name>
<keyword evidence="3" id="KW-1185">Reference proteome</keyword>
<comment type="caution">
    <text evidence="2">The sequence shown here is derived from an EMBL/GenBank/DDBJ whole genome shotgun (WGS) entry which is preliminary data.</text>
</comment>
<dbReference type="EMBL" id="CAMPGE010007437">
    <property type="protein sequence ID" value="CAI2366354.1"/>
    <property type="molecule type" value="Genomic_DNA"/>
</dbReference>